<dbReference type="PRINTS" id="PR00449">
    <property type="entry name" value="RASTRNSFRMNG"/>
</dbReference>
<feature type="binding site" evidence="4">
    <location>
        <position position="82"/>
    </location>
    <ligand>
        <name>GTP</name>
        <dbReference type="ChEBI" id="CHEBI:37565"/>
    </ligand>
</feature>
<accession>A0AA88KQ01</accession>
<dbReference type="PROSITE" id="PS51419">
    <property type="entry name" value="RAB"/>
    <property type="match status" value="1"/>
</dbReference>
<dbReference type="PROSITE" id="PS51417">
    <property type="entry name" value="ARF"/>
    <property type="match status" value="1"/>
</dbReference>
<keyword evidence="5" id="KW-0460">Magnesium</keyword>
<keyword evidence="3 4" id="KW-0342">GTP-binding</keyword>
<feature type="binding site" evidence="4">
    <location>
        <begin position="23"/>
        <end position="30"/>
    </location>
    <ligand>
        <name>GTP</name>
        <dbReference type="ChEBI" id="CHEBI:37565"/>
    </ligand>
</feature>
<keyword evidence="7" id="KW-1185">Reference proteome</keyword>
<dbReference type="InterPro" id="IPR005225">
    <property type="entry name" value="Small_GTP-bd"/>
</dbReference>
<keyword evidence="2 4" id="KW-0547">Nucleotide-binding</keyword>
<dbReference type="InterPro" id="IPR027417">
    <property type="entry name" value="P-loop_NTPase"/>
</dbReference>
<reference evidence="6 7" key="1">
    <citation type="journal article" date="2018" name="BMC Genomics">
        <title>The genome of Naegleria lovaniensis, the basis for a comparative approach to unravel pathogenicity factors of the human pathogenic amoeba N. fowleri.</title>
        <authorList>
            <person name="Liechti N."/>
            <person name="Schurch N."/>
            <person name="Bruggmann R."/>
            <person name="Wittwer M."/>
        </authorList>
    </citation>
    <scope>NUCLEOTIDE SEQUENCE [LARGE SCALE GENOMIC DNA]</scope>
    <source>
        <strain evidence="6 7">ATCC 30569</strain>
    </source>
</reference>
<feature type="binding site" evidence="5">
    <location>
        <position position="47"/>
    </location>
    <ligand>
        <name>Mg(2+)</name>
        <dbReference type="ChEBI" id="CHEBI:18420"/>
    </ligand>
</feature>
<evidence type="ECO:0000313" key="6">
    <source>
        <dbReference type="EMBL" id="KAG2389171.1"/>
    </source>
</evidence>
<evidence type="ECO:0000256" key="1">
    <source>
        <dbReference type="ARBA" id="ARBA00010290"/>
    </source>
</evidence>
<feature type="binding site" evidence="4">
    <location>
        <begin position="138"/>
        <end position="141"/>
    </location>
    <ligand>
        <name>GTP</name>
        <dbReference type="ChEBI" id="CHEBI:37565"/>
    </ligand>
</feature>
<dbReference type="FunFam" id="3.40.50.300:FF:001166">
    <property type="entry name" value="ADP-ribosylation factor D"/>
    <property type="match status" value="1"/>
</dbReference>
<gene>
    <name evidence="6" type="ORF">C9374_014571</name>
</gene>
<dbReference type="Proteomes" id="UP000816034">
    <property type="component" value="Unassembled WGS sequence"/>
</dbReference>
<evidence type="ECO:0000256" key="3">
    <source>
        <dbReference type="ARBA" id="ARBA00023134"/>
    </source>
</evidence>
<dbReference type="RefSeq" id="XP_044553163.1">
    <property type="nucleotide sequence ID" value="XM_044690573.1"/>
</dbReference>
<name>A0AA88KQ01_NAELO</name>
<comment type="similarity">
    <text evidence="1">Belongs to the small GTPase superfamily. Arf family.</text>
</comment>
<dbReference type="InterPro" id="IPR044612">
    <property type="entry name" value="ARL2/3"/>
</dbReference>
<dbReference type="PANTHER" id="PTHR45697">
    <property type="entry name" value="ADP-RIBOSYLATION FACTOR-LIKE PROTEIN 2-RELATED"/>
    <property type="match status" value="1"/>
</dbReference>
<dbReference type="AlphaFoldDB" id="A0AA88KQ01"/>
<dbReference type="Pfam" id="PF00025">
    <property type="entry name" value="Arf"/>
    <property type="match status" value="1"/>
</dbReference>
<feature type="binding site" evidence="5">
    <location>
        <position position="30"/>
    </location>
    <ligand>
        <name>Mg(2+)</name>
        <dbReference type="ChEBI" id="CHEBI:18420"/>
    </ligand>
</feature>
<dbReference type="GeneID" id="68107024"/>
<comment type="caution">
    <text evidence="6">The sequence shown here is derived from an EMBL/GenBank/DDBJ whole genome shotgun (WGS) entry which is preliminary data.</text>
</comment>
<evidence type="ECO:0000256" key="2">
    <source>
        <dbReference type="ARBA" id="ARBA00022741"/>
    </source>
</evidence>
<evidence type="ECO:0000256" key="5">
    <source>
        <dbReference type="PIRSR" id="PIRSR606689-2"/>
    </source>
</evidence>
<dbReference type="SMART" id="SM00175">
    <property type="entry name" value="RAB"/>
    <property type="match status" value="1"/>
</dbReference>
<dbReference type="InterPro" id="IPR006689">
    <property type="entry name" value="Small_GTPase_ARF/SAR"/>
</dbReference>
<evidence type="ECO:0000256" key="4">
    <source>
        <dbReference type="PIRSR" id="PIRSR606689-1"/>
    </source>
</evidence>
<proteinExistence type="inferred from homology"/>
<dbReference type="NCBIfam" id="TIGR00231">
    <property type="entry name" value="small_GTP"/>
    <property type="match status" value="1"/>
</dbReference>
<dbReference type="Gene3D" id="3.40.50.300">
    <property type="entry name" value="P-loop containing nucleotide triphosphate hydrolases"/>
    <property type="match status" value="1"/>
</dbReference>
<sequence length="222" mass="25212">MGLMSILKKLREQERQMRILILGLDNAGKTTIVKKLKNQPLDEISPTLGFNIDTIYYEKESKENQSPNGNNTFKVNFWDIGGQKSIRSYWRNYFENTDGLIWVIDSADTDRLEDCKRELNLLLGEEKLAGASLLILANKSDLDNALSVNDIAQFLGLERLSQTTEKSLLSNQATNELIFEEKSSKTTRHIHVERCSAITGEGIAKGIDWIVDDIANRIFLME</sequence>
<dbReference type="GO" id="GO:0005525">
    <property type="term" value="F:GTP binding"/>
    <property type="evidence" value="ECO:0007669"/>
    <property type="project" value="UniProtKB-KW"/>
</dbReference>
<dbReference type="GO" id="GO:0046872">
    <property type="term" value="F:metal ion binding"/>
    <property type="evidence" value="ECO:0007669"/>
    <property type="project" value="UniProtKB-KW"/>
</dbReference>
<evidence type="ECO:0008006" key="8">
    <source>
        <dbReference type="Google" id="ProtNLM"/>
    </source>
</evidence>
<evidence type="ECO:0000313" key="7">
    <source>
        <dbReference type="Proteomes" id="UP000816034"/>
    </source>
</evidence>
<dbReference type="GO" id="GO:0003924">
    <property type="term" value="F:GTPase activity"/>
    <property type="evidence" value="ECO:0007669"/>
    <property type="project" value="InterPro"/>
</dbReference>
<dbReference type="EMBL" id="PYSW02000008">
    <property type="protein sequence ID" value="KAG2389171.1"/>
    <property type="molecule type" value="Genomic_DNA"/>
</dbReference>
<dbReference type="SMART" id="SM00177">
    <property type="entry name" value="ARF"/>
    <property type="match status" value="1"/>
</dbReference>
<keyword evidence="5" id="KW-0479">Metal-binding</keyword>
<protein>
    <recommendedName>
        <fullName evidence="8">ARF/SAR family small GTPase</fullName>
    </recommendedName>
</protein>
<dbReference type="SUPFAM" id="SSF52540">
    <property type="entry name" value="P-loop containing nucleoside triphosphate hydrolases"/>
    <property type="match status" value="1"/>
</dbReference>
<organism evidence="6 7">
    <name type="scientific">Naegleria lovaniensis</name>
    <name type="common">Amoeba</name>
    <dbReference type="NCBI Taxonomy" id="51637"/>
    <lineage>
        <taxon>Eukaryota</taxon>
        <taxon>Discoba</taxon>
        <taxon>Heterolobosea</taxon>
        <taxon>Tetramitia</taxon>
        <taxon>Eutetramitia</taxon>
        <taxon>Vahlkampfiidae</taxon>
        <taxon>Naegleria</taxon>
    </lineage>
</organism>
<dbReference type="SMART" id="SM00178">
    <property type="entry name" value="SAR"/>
    <property type="match status" value="1"/>
</dbReference>